<evidence type="ECO:0000313" key="1">
    <source>
        <dbReference type="EMBL" id="QTH63255.1"/>
    </source>
</evidence>
<proteinExistence type="predicted"/>
<sequence>MTQFRFQVMAPETREPIQHVRVEPAPDWDDFKEFVEQYIESTGAEIKVADYGMDRHQIDYELDGERYLMHYEHYTQSVWIEPKK</sequence>
<reference evidence="1" key="1">
    <citation type="submission" date="2021-03" db="EMBL/GenBank/DDBJ databases">
        <title>Description of Psychrosphaera ytuae sp. nov. isolated from deep sea sediment of South China Sea.</title>
        <authorList>
            <person name="Zhang J."/>
            <person name="Xu X.-D."/>
        </authorList>
    </citation>
    <scope>NUCLEOTIDE SEQUENCE</scope>
    <source>
        <strain evidence="1">MTZ26</strain>
    </source>
</reference>
<dbReference type="Proteomes" id="UP000682739">
    <property type="component" value="Chromosome"/>
</dbReference>
<keyword evidence="2" id="KW-1185">Reference proteome</keyword>
<protein>
    <submittedName>
        <fullName evidence="1">DUF3630 family protein</fullName>
    </submittedName>
</protein>
<dbReference type="KEGG" id="psym:J1N51_10970"/>
<dbReference type="EMBL" id="CP072110">
    <property type="protein sequence ID" value="QTH63255.1"/>
    <property type="molecule type" value="Genomic_DNA"/>
</dbReference>
<dbReference type="RefSeq" id="WP_208831307.1">
    <property type="nucleotide sequence ID" value="NZ_CP072110.1"/>
</dbReference>
<gene>
    <name evidence="1" type="ORF">J1N51_10970</name>
</gene>
<dbReference type="AlphaFoldDB" id="A0A975HHL3"/>
<dbReference type="InterPro" id="IPR022080">
    <property type="entry name" value="DUF3630"/>
</dbReference>
<name>A0A975HHL3_9GAMM</name>
<organism evidence="1 2">
    <name type="scientific">Psychrosphaera ytuae</name>
    <dbReference type="NCBI Taxonomy" id="2820710"/>
    <lineage>
        <taxon>Bacteria</taxon>
        <taxon>Pseudomonadati</taxon>
        <taxon>Pseudomonadota</taxon>
        <taxon>Gammaproteobacteria</taxon>
        <taxon>Alteromonadales</taxon>
        <taxon>Pseudoalteromonadaceae</taxon>
        <taxon>Psychrosphaera</taxon>
    </lineage>
</organism>
<accession>A0A975HHL3</accession>
<evidence type="ECO:0000313" key="2">
    <source>
        <dbReference type="Proteomes" id="UP000682739"/>
    </source>
</evidence>
<dbReference type="Pfam" id="PF12305">
    <property type="entry name" value="DUF3630"/>
    <property type="match status" value="1"/>
</dbReference>